<dbReference type="InterPro" id="IPR007061">
    <property type="entry name" value="MST-like"/>
</dbReference>
<accession>A0A849AFE1</accession>
<feature type="region of interest" description="Disordered" evidence="1">
    <location>
        <begin position="1"/>
        <end position="22"/>
    </location>
</feature>
<keyword evidence="3" id="KW-1185">Reference proteome</keyword>
<gene>
    <name evidence="2" type="ORF">HJ588_07950</name>
</gene>
<evidence type="ECO:0000313" key="3">
    <source>
        <dbReference type="Proteomes" id="UP000557772"/>
    </source>
</evidence>
<dbReference type="EMBL" id="JABENB010000001">
    <property type="protein sequence ID" value="NNG39205.1"/>
    <property type="molecule type" value="Genomic_DNA"/>
</dbReference>
<evidence type="ECO:0000313" key="2">
    <source>
        <dbReference type="EMBL" id="NNG39205.1"/>
    </source>
</evidence>
<sequence>MCGHLARHSDGGATRDRHTTQGAPVSELDQELLLASLAAQRRHVLSAFHGLDEDQLHRSVLPSGWTPLALVHHLTIDVEMWWFGAVVDGDAAVRAEIEAADGWRPPDVPSAEIFQRYAAACSRSDQIVRARGLAADLAWWPDDQPRHLDNVPGVVLHVIAETAAHAGHADAAAELLDGRQWLVLD</sequence>
<dbReference type="SUPFAM" id="SSF109854">
    <property type="entry name" value="DinB/YfiT-like putative metalloenzymes"/>
    <property type="match status" value="1"/>
</dbReference>
<dbReference type="Gene3D" id="1.20.120.450">
    <property type="entry name" value="dinb family like domain"/>
    <property type="match status" value="1"/>
</dbReference>
<feature type="compositionally biased region" description="Basic and acidic residues" evidence="1">
    <location>
        <begin position="7"/>
        <end position="19"/>
    </location>
</feature>
<evidence type="ECO:0000256" key="1">
    <source>
        <dbReference type="SAM" id="MobiDB-lite"/>
    </source>
</evidence>
<dbReference type="AlphaFoldDB" id="A0A849AFE1"/>
<organism evidence="2 3">
    <name type="scientific">Flexivirga aerilata</name>
    <dbReference type="NCBI Taxonomy" id="1656889"/>
    <lineage>
        <taxon>Bacteria</taxon>
        <taxon>Bacillati</taxon>
        <taxon>Actinomycetota</taxon>
        <taxon>Actinomycetes</taxon>
        <taxon>Micrococcales</taxon>
        <taxon>Dermacoccaceae</taxon>
        <taxon>Flexivirga</taxon>
    </lineage>
</organism>
<comment type="caution">
    <text evidence="2">The sequence shown here is derived from an EMBL/GenBank/DDBJ whole genome shotgun (WGS) entry which is preliminary data.</text>
</comment>
<protein>
    <submittedName>
        <fullName evidence="2">DUF664 domain-containing protein</fullName>
    </submittedName>
</protein>
<proteinExistence type="predicted"/>
<dbReference type="InterPro" id="IPR034660">
    <property type="entry name" value="DinB/YfiT-like"/>
</dbReference>
<name>A0A849AFE1_9MICO</name>
<dbReference type="Proteomes" id="UP000557772">
    <property type="component" value="Unassembled WGS sequence"/>
</dbReference>
<reference evidence="2 3" key="1">
    <citation type="submission" date="2020-05" db="EMBL/GenBank/DDBJ databases">
        <title>Flexivirga sp. ID2601S isolated from air conditioner.</title>
        <authorList>
            <person name="Kim D.H."/>
        </authorList>
    </citation>
    <scope>NUCLEOTIDE SEQUENCE [LARGE SCALE GENOMIC DNA]</scope>
    <source>
        <strain evidence="2 3">ID2601S</strain>
    </source>
</reference>
<dbReference type="Pfam" id="PF04978">
    <property type="entry name" value="MST"/>
    <property type="match status" value="1"/>
</dbReference>